<evidence type="ECO:0000256" key="1">
    <source>
        <dbReference type="SAM" id="SignalP"/>
    </source>
</evidence>
<feature type="signal peptide" evidence="1">
    <location>
        <begin position="1"/>
        <end position="25"/>
    </location>
</feature>
<gene>
    <name evidence="2" type="ORF">ACFFJK_19290</name>
</gene>
<dbReference type="Proteomes" id="UP001589773">
    <property type="component" value="Unassembled WGS sequence"/>
</dbReference>
<proteinExistence type="predicted"/>
<sequence>MNIAYPLLSAFTVLAAIFAASPAFAQVATPAASTAPITHRCDSSPAGQCWYVLYTSACREGPAKNGRPSLVCTKEFLTEFSLKVGESKTLAHAPAGTRHCPVGRDKPVFPDCAH</sequence>
<evidence type="ECO:0000313" key="2">
    <source>
        <dbReference type="EMBL" id="MFC0254046.1"/>
    </source>
</evidence>
<dbReference type="EMBL" id="JBHLWP010000018">
    <property type="protein sequence ID" value="MFC0254046.1"/>
    <property type="molecule type" value="Genomic_DNA"/>
</dbReference>
<keyword evidence="1" id="KW-0732">Signal</keyword>
<reference evidence="2 3" key="1">
    <citation type="submission" date="2024-09" db="EMBL/GenBank/DDBJ databases">
        <authorList>
            <person name="Sun Q."/>
            <person name="Mori K."/>
        </authorList>
    </citation>
    <scope>NUCLEOTIDE SEQUENCE [LARGE SCALE GENOMIC DNA]</scope>
    <source>
        <strain evidence="2 3">CCM 7792</strain>
    </source>
</reference>
<name>A0ABV6FKW9_9BURK</name>
<protein>
    <submittedName>
        <fullName evidence="2">Uncharacterized protein</fullName>
    </submittedName>
</protein>
<comment type="caution">
    <text evidence="2">The sequence shown here is derived from an EMBL/GenBank/DDBJ whole genome shotgun (WGS) entry which is preliminary data.</text>
</comment>
<dbReference type="RefSeq" id="WP_379681299.1">
    <property type="nucleotide sequence ID" value="NZ_JBHLWP010000018.1"/>
</dbReference>
<organism evidence="2 3">
    <name type="scientific">Massilia consociata</name>
    <dbReference type="NCBI Taxonomy" id="760117"/>
    <lineage>
        <taxon>Bacteria</taxon>
        <taxon>Pseudomonadati</taxon>
        <taxon>Pseudomonadota</taxon>
        <taxon>Betaproteobacteria</taxon>
        <taxon>Burkholderiales</taxon>
        <taxon>Oxalobacteraceae</taxon>
        <taxon>Telluria group</taxon>
        <taxon>Massilia</taxon>
    </lineage>
</organism>
<feature type="chain" id="PRO_5047499030" evidence="1">
    <location>
        <begin position="26"/>
        <end position="114"/>
    </location>
</feature>
<keyword evidence="3" id="KW-1185">Reference proteome</keyword>
<accession>A0ABV6FKW9</accession>
<evidence type="ECO:0000313" key="3">
    <source>
        <dbReference type="Proteomes" id="UP001589773"/>
    </source>
</evidence>